<dbReference type="AlphaFoldDB" id="A0A4U1Z1N0"/>
<organism evidence="1 2">
    <name type="scientific">Vibrio kanaloae</name>
    <dbReference type="NCBI Taxonomy" id="170673"/>
    <lineage>
        <taxon>Bacteria</taxon>
        <taxon>Pseudomonadati</taxon>
        <taxon>Pseudomonadota</taxon>
        <taxon>Gammaproteobacteria</taxon>
        <taxon>Vibrionales</taxon>
        <taxon>Vibrionaceae</taxon>
        <taxon>Vibrio</taxon>
    </lineage>
</organism>
<dbReference type="EMBL" id="SYUV01000072">
    <property type="protein sequence ID" value="TKF27700.1"/>
    <property type="molecule type" value="Genomic_DNA"/>
</dbReference>
<comment type="caution">
    <text evidence="1">The sequence shown here is derived from an EMBL/GenBank/DDBJ whole genome shotgun (WGS) entry which is preliminary data.</text>
</comment>
<dbReference type="InterPro" id="IPR007433">
    <property type="entry name" value="DUF481"/>
</dbReference>
<proteinExistence type="predicted"/>
<evidence type="ECO:0000313" key="1">
    <source>
        <dbReference type="EMBL" id="TKF27700.1"/>
    </source>
</evidence>
<name>A0A4U1Z1N0_9VIBR</name>
<accession>A0A4U1Z1N0</accession>
<dbReference type="Pfam" id="PF04338">
    <property type="entry name" value="DUF481"/>
    <property type="match status" value="1"/>
</dbReference>
<protein>
    <submittedName>
        <fullName evidence="1">DUF481 domain-containing protein</fullName>
    </submittedName>
</protein>
<evidence type="ECO:0000313" key="2">
    <source>
        <dbReference type="Proteomes" id="UP000307574"/>
    </source>
</evidence>
<reference evidence="1 2" key="1">
    <citation type="submission" date="2019-04" db="EMBL/GenBank/DDBJ databases">
        <title>A reverse ecology approach based on a biological definition of microbial populations.</title>
        <authorList>
            <person name="Arevalo P."/>
            <person name="Vaninsberghe D."/>
            <person name="Elsherbini J."/>
            <person name="Gore J."/>
            <person name="Polz M."/>
        </authorList>
    </citation>
    <scope>NUCLEOTIDE SEQUENCE [LARGE SCALE GENOMIC DNA]</scope>
    <source>
        <strain evidence="1 2">10N.261.46.F4</strain>
    </source>
</reference>
<dbReference type="RefSeq" id="WP_102507962.1">
    <property type="nucleotide sequence ID" value="NZ_JBFRRD010000014.1"/>
</dbReference>
<dbReference type="Proteomes" id="UP000307574">
    <property type="component" value="Unassembled WGS sequence"/>
</dbReference>
<sequence length="313" mass="34808">MLTETTKGSITIFPLIHCITGVCVSKLLALSTGLLSTGLLSTPLALADDAKPSVDAILDSIVVPEATTEPLVVAPAPEEDMDIVPSDTEQPNPLKTEVEFGYQSHNGNSESRSLNARLNGEYTSGRHRTSGEWKYYNLYKDGEEDKRQSTYSAQSDYKLSPKTYLYGSFKGVDSRYSAYFKDYTVSSGLGYQFSNTEEFILEVEIGPGFRYQEPNLDEIDDDDIIFPDIVEEAIFRGNVNTSWQVLPNLQFKANVTVVSGHSNLNFDTELEAINDITDNIALKITHSRQYHDKVPNGLSKEDSVLSVNLLFQF</sequence>
<dbReference type="SUPFAM" id="SSF56935">
    <property type="entry name" value="Porins"/>
    <property type="match status" value="1"/>
</dbReference>
<gene>
    <name evidence="1" type="ORF">FCV50_19055</name>
</gene>